<sequence>MSVNTQVTGPPGTGLPSRLAGLPLRAHLALGTVLLFVLAGLLGPLLAPFDAARTSPVDRLLPPGTRLSDGAVAWLGTNQVGQDILAEVLAGMRTSLTVALVTVVVGGSVGLLLGLLAGYFGGWADGIISRIGDIQLAFPSLLLAILLAGVLGPSMVNVIIALAVTRWVIFARVVRGSAIAVRDREFVDSARVMGASHARILLTYILPSCLPPLLVAATVQVGLTMVAEASLSFLGLGVPAAQASWGSTIAEGRDYLASAWWIAAAPGAALALVVVSIGILGDLLRDASDPMTEL</sequence>
<evidence type="ECO:0000256" key="2">
    <source>
        <dbReference type="ARBA" id="ARBA00022448"/>
    </source>
</evidence>
<evidence type="ECO:0000256" key="1">
    <source>
        <dbReference type="ARBA" id="ARBA00004651"/>
    </source>
</evidence>
<keyword evidence="6 7" id="KW-0472">Membrane</keyword>
<keyword evidence="5 7" id="KW-1133">Transmembrane helix</keyword>
<comment type="similarity">
    <text evidence="7">Belongs to the binding-protein-dependent transport system permease family.</text>
</comment>
<evidence type="ECO:0000259" key="8">
    <source>
        <dbReference type="PROSITE" id="PS50928"/>
    </source>
</evidence>
<keyword evidence="2 7" id="KW-0813">Transport</keyword>
<dbReference type="EMBL" id="JBICRM010000049">
    <property type="protein sequence ID" value="MFG1710461.1"/>
    <property type="molecule type" value="Genomic_DNA"/>
</dbReference>
<evidence type="ECO:0000256" key="5">
    <source>
        <dbReference type="ARBA" id="ARBA00022989"/>
    </source>
</evidence>
<dbReference type="InterPro" id="IPR000515">
    <property type="entry name" value="MetI-like"/>
</dbReference>
<evidence type="ECO:0000256" key="6">
    <source>
        <dbReference type="ARBA" id="ARBA00023136"/>
    </source>
</evidence>
<comment type="subcellular location">
    <subcellularLocation>
        <location evidence="1 7">Cell membrane</location>
        <topology evidence="1 7">Multi-pass membrane protein</topology>
    </subcellularLocation>
</comment>
<dbReference type="Pfam" id="PF00528">
    <property type="entry name" value="BPD_transp_1"/>
    <property type="match status" value="1"/>
</dbReference>
<feature type="transmembrane region" description="Helical" evidence="7">
    <location>
        <begin position="26"/>
        <end position="49"/>
    </location>
</feature>
<feature type="transmembrane region" description="Helical" evidence="7">
    <location>
        <begin position="141"/>
        <end position="165"/>
    </location>
</feature>
<evidence type="ECO:0000256" key="4">
    <source>
        <dbReference type="ARBA" id="ARBA00022692"/>
    </source>
</evidence>
<dbReference type="InterPro" id="IPR035906">
    <property type="entry name" value="MetI-like_sf"/>
</dbReference>
<protein>
    <submittedName>
        <fullName evidence="9">ABC transporter permease</fullName>
    </submittedName>
</protein>
<dbReference type="InterPro" id="IPR050366">
    <property type="entry name" value="BP-dependent_transpt_permease"/>
</dbReference>
<evidence type="ECO:0000256" key="7">
    <source>
        <dbReference type="RuleBase" id="RU363032"/>
    </source>
</evidence>
<feature type="transmembrane region" description="Helical" evidence="7">
    <location>
        <begin position="260"/>
        <end position="284"/>
    </location>
</feature>
<reference evidence="9 10" key="1">
    <citation type="submission" date="2024-10" db="EMBL/GenBank/DDBJ databases">
        <authorList>
            <person name="Topkara A.R."/>
            <person name="Saygin H."/>
        </authorList>
    </citation>
    <scope>NUCLEOTIDE SEQUENCE [LARGE SCALE GENOMIC DNA]</scope>
    <source>
        <strain evidence="9 10">M3C6</strain>
    </source>
</reference>
<accession>A0ABW7ASS8</accession>
<keyword evidence="3" id="KW-1003">Cell membrane</keyword>
<name>A0ABW7ASS8_9ACTN</name>
<organism evidence="9 10">
    <name type="scientific">Nonomuraea marmarensis</name>
    <dbReference type="NCBI Taxonomy" id="3351344"/>
    <lineage>
        <taxon>Bacteria</taxon>
        <taxon>Bacillati</taxon>
        <taxon>Actinomycetota</taxon>
        <taxon>Actinomycetes</taxon>
        <taxon>Streptosporangiales</taxon>
        <taxon>Streptosporangiaceae</taxon>
        <taxon>Nonomuraea</taxon>
    </lineage>
</organism>
<dbReference type="Gene3D" id="1.10.3720.10">
    <property type="entry name" value="MetI-like"/>
    <property type="match status" value="1"/>
</dbReference>
<dbReference type="RefSeq" id="WP_393176261.1">
    <property type="nucleotide sequence ID" value="NZ_JBICRM010000049.1"/>
</dbReference>
<evidence type="ECO:0000313" key="10">
    <source>
        <dbReference type="Proteomes" id="UP001603978"/>
    </source>
</evidence>
<feature type="transmembrane region" description="Helical" evidence="7">
    <location>
        <begin position="98"/>
        <end position="121"/>
    </location>
</feature>
<keyword evidence="10" id="KW-1185">Reference proteome</keyword>
<dbReference type="PANTHER" id="PTHR43386:SF26">
    <property type="entry name" value="ABC TRANSPORTER PERMEASE PROTEIN"/>
    <property type="match status" value="1"/>
</dbReference>
<evidence type="ECO:0000313" key="9">
    <source>
        <dbReference type="EMBL" id="MFG1710461.1"/>
    </source>
</evidence>
<keyword evidence="4 7" id="KW-0812">Transmembrane</keyword>
<dbReference type="CDD" id="cd06261">
    <property type="entry name" value="TM_PBP2"/>
    <property type="match status" value="1"/>
</dbReference>
<dbReference type="Proteomes" id="UP001603978">
    <property type="component" value="Unassembled WGS sequence"/>
</dbReference>
<comment type="caution">
    <text evidence="9">The sequence shown here is derived from an EMBL/GenBank/DDBJ whole genome shotgun (WGS) entry which is preliminary data.</text>
</comment>
<proteinExistence type="inferred from homology"/>
<dbReference type="SUPFAM" id="SSF161098">
    <property type="entry name" value="MetI-like"/>
    <property type="match status" value="1"/>
</dbReference>
<feature type="transmembrane region" description="Helical" evidence="7">
    <location>
        <begin position="201"/>
        <end position="223"/>
    </location>
</feature>
<gene>
    <name evidence="9" type="ORF">ACFLIM_45570</name>
</gene>
<dbReference type="PANTHER" id="PTHR43386">
    <property type="entry name" value="OLIGOPEPTIDE TRANSPORT SYSTEM PERMEASE PROTEIN APPC"/>
    <property type="match status" value="1"/>
</dbReference>
<dbReference type="PROSITE" id="PS50928">
    <property type="entry name" value="ABC_TM1"/>
    <property type="match status" value="1"/>
</dbReference>
<feature type="domain" description="ABC transmembrane type-1" evidence="8">
    <location>
        <begin position="92"/>
        <end position="281"/>
    </location>
</feature>
<evidence type="ECO:0000256" key="3">
    <source>
        <dbReference type="ARBA" id="ARBA00022475"/>
    </source>
</evidence>